<dbReference type="Pfam" id="PF14559">
    <property type="entry name" value="TPR_19"/>
    <property type="match status" value="1"/>
</dbReference>
<name>A0AAD2IX83_ACHAE</name>
<dbReference type="Proteomes" id="UP000044098">
    <property type="component" value="Unassembled WGS sequence"/>
</dbReference>
<dbReference type="CDD" id="cd00383">
    <property type="entry name" value="trans_reg_C"/>
    <property type="match status" value="1"/>
</dbReference>
<evidence type="ECO:0000313" key="7">
    <source>
        <dbReference type="EMBL" id="CUI74054.1"/>
    </source>
</evidence>
<dbReference type="SUPFAM" id="SSF46894">
    <property type="entry name" value="C-terminal effector domain of the bipartite response regulators"/>
    <property type="match status" value="1"/>
</dbReference>
<reference evidence="10" key="2">
    <citation type="submission" date="2023-07" db="EMBL/GenBank/DDBJ databases">
        <title>Glyphosate-induced phosphonatase operons in soil bacteria of genus Achromobacter.</title>
        <authorList>
            <person name="Epiktetov D.O."/>
            <person name="Sviridov A.V."/>
            <person name="Tarlachkov S.V."/>
            <person name="Shushkova T.V."/>
            <person name="Toropygin I.Y."/>
            <person name="Leontievsky A."/>
        </authorList>
    </citation>
    <scope>NUCLEOTIDE SEQUENCE [LARGE SCALE GENOMIC DNA]</scope>
    <source>
        <strain evidence="10">Kg 16</strain>
    </source>
</reference>
<evidence type="ECO:0000256" key="4">
    <source>
        <dbReference type="PROSITE-ProRule" id="PRU00339"/>
    </source>
</evidence>
<keyword evidence="1" id="KW-0677">Repeat</keyword>
<dbReference type="Proteomes" id="UP001264156">
    <property type="component" value="Unassembled WGS sequence"/>
</dbReference>
<dbReference type="PANTHER" id="PTHR44858">
    <property type="entry name" value="TETRATRICOPEPTIDE REPEAT PROTEIN 6"/>
    <property type="match status" value="1"/>
</dbReference>
<protein>
    <submittedName>
        <fullName evidence="7">Transcriptional activator CadC</fullName>
    </submittedName>
    <submittedName>
        <fullName evidence="8">Winged helix-turn-helix domain-containing tetratricopeptide repeat protein</fullName>
    </submittedName>
</protein>
<dbReference type="GO" id="GO:0006355">
    <property type="term" value="P:regulation of DNA-templated transcription"/>
    <property type="evidence" value="ECO:0007669"/>
    <property type="project" value="InterPro"/>
</dbReference>
<dbReference type="Gene3D" id="3.40.50.10610">
    <property type="entry name" value="ABC-type transport auxiliary lipoprotein component"/>
    <property type="match status" value="1"/>
</dbReference>
<feature type="domain" description="OmpR/PhoB-type" evidence="6">
    <location>
        <begin position="1"/>
        <end position="98"/>
    </location>
</feature>
<dbReference type="InterPro" id="IPR001867">
    <property type="entry name" value="OmpR/PhoB-type_DNA-bd"/>
</dbReference>
<comment type="caution">
    <text evidence="7">The sequence shown here is derived from an EMBL/GenBank/DDBJ whole genome shotgun (WGS) entry which is preliminary data.</text>
</comment>
<dbReference type="EMBL" id="CYTK01000002">
    <property type="protein sequence ID" value="CUI74054.1"/>
    <property type="molecule type" value="Genomic_DNA"/>
</dbReference>
<dbReference type="PANTHER" id="PTHR44858:SF1">
    <property type="entry name" value="UDP-N-ACETYLGLUCOSAMINE--PEPTIDE N-ACETYLGLUCOSAMINYLTRANSFERASE SPINDLY-RELATED"/>
    <property type="match status" value="1"/>
</dbReference>
<dbReference type="InterPro" id="IPR036388">
    <property type="entry name" value="WH-like_DNA-bd_sf"/>
</dbReference>
<dbReference type="InterPro" id="IPR011990">
    <property type="entry name" value="TPR-like_helical_dom_sf"/>
</dbReference>
<dbReference type="Pfam" id="PF00486">
    <property type="entry name" value="Trans_reg_C"/>
    <property type="match status" value="1"/>
</dbReference>
<dbReference type="GO" id="GO:0003677">
    <property type="term" value="F:DNA binding"/>
    <property type="evidence" value="ECO:0007669"/>
    <property type="project" value="UniProtKB-UniRule"/>
</dbReference>
<dbReference type="AlphaFoldDB" id="A0AAD2IX83"/>
<keyword evidence="2 4" id="KW-0802">TPR repeat</keyword>
<evidence type="ECO:0000256" key="3">
    <source>
        <dbReference type="ARBA" id="ARBA00023125"/>
    </source>
</evidence>
<dbReference type="Gene3D" id="1.25.40.10">
    <property type="entry name" value="Tetratricopeptide repeat domain"/>
    <property type="match status" value="1"/>
</dbReference>
<sequence>MQFSFDNCVLDLDRRELLRASSAVATAPKVFDVLAYLMEHRDRVVSRDDLVNAVWQGRIVSESTLATHINAVRKAVGDDGQQQRVIRTVARKGFRFVAAVTSEQAPQAASLPTASASASQPVMHATPAEVSASAPAVLAKPSIAVLPFVNLSGDPEQDYLSDGVIEDIISALSQYRWLFVVARNSSFAYKGHGVDAKQVGRELGVRYVLEGSWRKSANRVRTSAQLIDATTGILHWAGRFEGVLGDIFELQDQITESVVGAIAPQLERAEIDRAQRKPTGNLDAYDYYLRGMTKLHQGTRESVDQALQLFHTAIATDPDYASAYAMAAWCHCWRRVNNWMTDVGKETAEGIRLGRKAVDLGPDDAVALTRGGHALGQLGGDTSGAIALLDKALSLNPNLAAAWFLGAFLRLWRGEVEDAVEFLKHAMRLSPRDPELYRMQAGMATAHLFLKDFDAAASWAEKAYQNLPSFQMAVAIGAASHALAGRTTDAQRGLQNLRQLNPSLRLSTLAEWVPICAPQHLATLTEGLRAAGLPQ</sequence>
<dbReference type="PROSITE" id="PS51755">
    <property type="entry name" value="OMPR_PHOB"/>
    <property type="match status" value="1"/>
</dbReference>
<evidence type="ECO:0000256" key="5">
    <source>
        <dbReference type="PROSITE-ProRule" id="PRU01091"/>
    </source>
</evidence>
<gene>
    <name evidence="7" type="primary">cadC</name>
    <name evidence="7" type="ORF">ERS370000_01481</name>
    <name evidence="8" type="ORF">RIU57_20275</name>
</gene>
<dbReference type="InterPro" id="IPR050498">
    <property type="entry name" value="Ycf3"/>
</dbReference>
<feature type="repeat" description="TPR" evidence="4">
    <location>
        <begin position="400"/>
        <end position="433"/>
    </location>
</feature>
<keyword evidence="3 5" id="KW-0238">DNA-binding</keyword>
<dbReference type="GO" id="GO:0000160">
    <property type="term" value="P:phosphorelay signal transduction system"/>
    <property type="evidence" value="ECO:0007669"/>
    <property type="project" value="InterPro"/>
</dbReference>
<evidence type="ECO:0000256" key="2">
    <source>
        <dbReference type="ARBA" id="ARBA00022803"/>
    </source>
</evidence>
<dbReference type="SUPFAM" id="SSF48452">
    <property type="entry name" value="TPR-like"/>
    <property type="match status" value="1"/>
</dbReference>
<dbReference type="PROSITE" id="PS50005">
    <property type="entry name" value="TPR"/>
    <property type="match status" value="1"/>
</dbReference>
<reference evidence="8" key="3">
    <citation type="submission" date="2024-05" db="EMBL/GenBank/DDBJ databases">
        <title>Glyphosate-induced phosphonatase operons in soil bacteria of genus Achromobacter.</title>
        <authorList>
            <person name="Epiktetov D.O."/>
            <person name="Sviridov A.V."/>
            <person name="Tarlachkov S.V."/>
            <person name="Shushkova T.V."/>
            <person name="Toropygin I.Y."/>
            <person name="Leontievsky A."/>
        </authorList>
    </citation>
    <scope>NUCLEOTIDE SEQUENCE</scope>
    <source>
        <strain evidence="8">Kg 16</strain>
    </source>
</reference>
<dbReference type="Gene3D" id="1.10.10.10">
    <property type="entry name" value="Winged helix-like DNA-binding domain superfamily/Winged helix DNA-binding domain"/>
    <property type="match status" value="1"/>
</dbReference>
<evidence type="ECO:0000313" key="9">
    <source>
        <dbReference type="Proteomes" id="UP000044098"/>
    </source>
</evidence>
<feature type="DNA-binding region" description="OmpR/PhoB-type" evidence="5">
    <location>
        <begin position="1"/>
        <end position="98"/>
    </location>
</feature>
<dbReference type="SMART" id="SM00862">
    <property type="entry name" value="Trans_reg_C"/>
    <property type="match status" value="1"/>
</dbReference>
<dbReference type="GeneID" id="84693774"/>
<organism evidence="7 9">
    <name type="scientific">Achromobacter aegrifaciens</name>
    <dbReference type="NCBI Taxonomy" id="1287736"/>
    <lineage>
        <taxon>Bacteria</taxon>
        <taxon>Pseudomonadati</taxon>
        <taxon>Pseudomonadota</taxon>
        <taxon>Betaproteobacteria</taxon>
        <taxon>Burkholderiales</taxon>
        <taxon>Alcaligenaceae</taxon>
        <taxon>Achromobacter</taxon>
    </lineage>
</organism>
<reference evidence="7 9" key="1">
    <citation type="submission" date="2015-09" db="EMBL/GenBank/DDBJ databases">
        <authorList>
            <consortium name="Pathogen Informatics"/>
        </authorList>
    </citation>
    <scope>NUCLEOTIDE SEQUENCE [LARGE SCALE GENOMIC DNA]</scope>
    <source>
        <strain evidence="7 9">2789STDY5608625</strain>
    </source>
</reference>
<dbReference type="SMART" id="SM00028">
    <property type="entry name" value="TPR"/>
    <property type="match status" value="4"/>
</dbReference>
<evidence type="ECO:0000259" key="6">
    <source>
        <dbReference type="PROSITE" id="PS51755"/>
    </source>
</evidence>
<accession>A0AAD2IX83</accession>
<evidence type="ECO:0000313" key="10">
    <source>
        <dbReference type="Proteomes" id="UP001264156"/>
    </source>
</evidence>
<evidence type="ECO:0000256" key="1">
    <source>
        <dbReference type="ARBA" id="ARBA00022737"/>
    </source>
</evidence>
<keyword evidence="10" id="KW-1185">Reference proteome</keyword>
<evidence type="ECO:0000313" key="8">
    <source>
        <dbReference type="EMBL" id="MDR7947469.1"/>
    </source>
</evidence>
<dbReference type="EMBL" id="JAVKVN010000008">
    <property type="protein sequence ID" value="MDR7947469.1"/>
    <property type="molecule type" value="Genomic_DNA"/>
</dbReference>
<dbReference type="RefSeq" id="WP_054451859.1">
    <property type="nucleotide sequence ID" value="NZ_CADIKO010000001.1"/>
</dbReference>
<proteinExistence type="predicted"/>
<dbReference type="InterPro" id="IPR019734">
    <property type="entry name" value="TPR_rpt"/>
</dbReference>
<dbReference type="InterPro" id="IPR016032">
    <property type="entry name" value="Sig_transdc_resp-reg_C-effctor"/>
</dbReference>